<protein>
    <submittedName>
        <fullName evidence="1">Tryptophan synthase subunit beta</fullName>
    </submittedName>
</protein>
<proteinExistence type="predicted"/>
<dbReference type="Proteomes" id="UP000552560">
    <property type="component" value="Unassembled WGS sequence"/>
</dbReference>
<accession>A0A0R3BKX2</accession>
<evidence type="ECO:0000313" key="2">
    <source>
        <dbReference type="Proteomes" id="UP000552560"/>
    </source>
</evidence>
<dbReference type="EMBL" id="JAAQWE010000005">
    <property type="protein sequence ID" value="NMX96299.1"/>
    <property type="molecule type" value="Genomic_DNA"/>
</dbReference>
<comment type="caution">
    <text evidence="1">The sequence shown here is derived from an EMBL/GenBank/DDBJ whole genome shotgun (WGS) entry which is preliminary data.</text>
</comment>
<evidence type="ECO:0000313" key="1">
    <source>
        <dbReference type="EMBL" id="NMX96299.1"/>
    </source>
</evidence>
<gene>
    <name evidence="1" type="ORF">HBO43_06780</name>
</gene>
<organism evidence="1 2">
    <name type="scientific">Pseudomonas veronii</name>
    <dbReference type="NCBI Taxonomy" id="76761"/>
    <lineage>
        <taxon>Bacteria</taxon>
        <taxon>Pseudomonadati</taxon>
        <taxon>Pseudomonadota</taxon>
        <taxon>Gammaproteobacteria</taxon>
        <taxon>Pseudomonadales</taxon>
        <taxon>Pseudomonadaceae</taxon>
        <taxon>Pseudomonas</taxon>
    </lineage>
</organism>
<dbReference type="AlphaFoldDB" id="A0A0R3BKX2"/>
<dbReference type="RefSeq" id="WP_057003600.1">
    <property type="nucleotide sequence ID" value="NZ_CP149793.1"/>
</dbReference>
<dbReference type="OrthoDB" id="5703571at2"/>
<reference evidence="1 2" key="1">
    <citation type="journal article" date="2020" name="Front. Microbiol.">
        <title>Genetic Organization of the aprX-lipA2 Operon Affects the Proteolytic Potential of Pseudomonas Species in Milk.</title>
        <authorList>
            <person name="Maier C."/>
            <person name="Huptas C."/>
            <person name="von Neubeck M."/>
            <person name="Scherer S."/>
            <person name="Wenning M."/>
            <person name="Lucking G."/>
        </authorList>
    </citation>
    <scope>NUCLEOTIDE SEQUENCE [LARGE SCALE GENOMIC DNA]</scope>
    <source>
        <strain evidence="1 2">WS 4671</strain>
    </source>
</reference>
<name>A0A0R3BKX2_PSEVE</name>
<sequence>MFYVQRDQYNALVRVETQAFAESTGTLPADHQDIQAWFATDVIDNSLKQLQQSDSEMIRVLDDLIQVLTAKGVIRITDLPPAAQVKVMERTQARTALGGLSELINDDESGLI</sequence>